<dbReference type="GO" id="GO:0016491">
    <property type="term" value="F:oxidoreductase activity"/>
    <property type="evidence" value="ECO:0007669"/>
    <property type="project" value="InterPro"/>
</dbReference>
<dbReference type="SUPFAM" id="SSF52833">
    <property type="entry name" value="Thioredoxin-like"/>
    <property type="match status" value="1"/>
</dbReference>
<protein>
    <recommendedName>
        <fullName evidence="6">Thioredoxin domain-containing protein</fullName>
    </recommendedName>
</protein>
<accession>A0A0N8PQS9</accession>
<dbReference type="GO" id="GO:0016209">
    <property type="term" value="F:antioxidant activity"/>
    <property type="evidence" value="ECO:0007669"/>
    <property type="project" value="InterPro"/>
</dbReference>
<evidence type="ECO:0000256" key="3">
    <source>
        <dbReference type="ARBA" id="ARBA00022968"/>
    </source>
</evidence>
<dbReference type="CDD" id="cd02966">
    <property type="entry name" value="TlpA_like_family"/>
    <property type="match status" value="1"/>
</dbReference>
<evidence type="ECO:0000313" key="7">
    <source>
        <dbReference type="EMBL" id="KPV47973.1"/>
    </source>
</evidence>
<organism evidence="7 8">
    <name type="scientific">Kouleothrix aurantiaca</name>
    <dbReference type="NCBI Taxonomy" id="186479"/>
    <lineage>
        <taxon>Bacteria</taxon>
        <taxon>Bacillati</taxon>
        <taxon>Chloroflexota</taxon>
        <taxon>Chloroflexia</taxon>
        <taxon>Chloroflexales</taxon>
        <taxon>Roseiflexineae</taxon>
        <taxon>Roseiflexaceae</taxon>
        <taxon>Kouleothrix</taxon>
    </lineage>
</organism>
<name>A0A0N8PQS9_9CHLR</name>
<dbReference type="InterPro" id="IPR036249">
    <property type="entry name" value="Thioredoxin-like_sf"/>
</dbReference>
<dbReference type="PANTHER" id="PTHR42852">
    <property type="entry name" value="THIOL:DISULFIDE INTERCHANGE PROTEIN DSBE"/>
    <property type="match status" value="1"/>
</dbReference>
<dbReference type="Proteomes" id="UP000050509">
    <property type="component" value="Unassembled WGS sequence"/>
</dbReference>
<keyword evidence="2" id="KW-0201">Cytochrome c-type biogenesis</keyword>
<evidence type="ECO:0000256" key="1">
    <source>
        <dbReference type="ARBA" id="ARBA00004196"/>
    </source>
</evidence>
<comment type="caution">
    <text evidence="7">The sequence shown here is derived from an EMBL/GenBank/DDBJ whole genome shotgun (WGS) entry which is preliminary data.</text>
</comment>
<dbReference type="EMBL" id="LJCR01003062">
    <property type="protein sequence ID" value="KPV47973.1"/>
    <property type="molecule type" value="Genomic_DNA"/>
</dbReference>
<keyword evidence="4" id="KW-1015">Disulfide bond</keyword>
<keyword evidence="3" id="KW-0812">Transmembrane</keyword>
<dbReference type="InterPro" id="IPR013766">
    <property type="entry name" value="Thioredoxin_domain"/>
</dbReference>
<feature type="domain" description="Thioredoxin" evidence="6">
    <location>
        <begin position="1"/>
        <end position="112"/>
    </location>
</feature>
<keyword evidence="8" id="KW-1185">Reference proteome</keyword>
<dbReference type="GO" id="GO:0030313">
    <property type="term" value="C:cell envelope"/>
    <property type="evidence" value="ECO:0007669"/>
    <property type="project" value="UniProtKB-SubCell"/>
</dbReference>
<evidence type="ECO:0000259" key="6">
    <source>
        <dbReference type="PROSITE" id="PS51352"/>
    </source>
</evidence>
<evidence type="ECO:0000256" key="5">
    <source>
        <dbReference type="ARBA" id="ARBA00023284"/>
    </source>
</evidence>
<dbReference type="InterPro" id="IPR000866">
    <property type="entry name" value="AhpC/TSA"/>
</dbReference>
<dbReference type="InterPro" id="IPR050553">
    <property type="entry name" value="Thioredoxin_ResA/DsbE_sf"/>
</dbReference>
<feature type="non-terminal residue" evidence="7">
    <location>
        <position position="1"/>
    </location>
</feature>
<dbReference type="AlphaFoldDB" id="A0A0N8PQS9"/>
<dbReference type="GO" id="GO:0017004">
    <property type="term" value="P:cytochrome complex assembly"/>
    <property type="evidence" value="ECO:0007669"/>
    <property type="project" value="UniProtKB-KW"/>
</dbReference>
<keyword evidence="5" id="KW-0676">Redox-active center</keyword>
<comment type="subcellular location">
    <subcellularLocation>
        <location evidence="1">Cell envelope</location>
    </subcellularLocation>
</comment>
<dbReference type="Gene3D" id="3.40.30.10">
    <property type="entry name" value="Glutaredoxin"/>
    <property type="match status" value="1"/>
</dbReference>
<evidence type="ECO:0000256" key="2">
    <source>
        <dbReference type="ARBA" id="ARBA00022748"/>
    </source>
</evidence>
<dbReference type="PROSITE" id="PS51352">
    <property type="entry name" value="THIOREDOXIN_2"/>
    <property type="match status" value="1"/>
</dbReference>
<keyword evidence="3" id="KW-0735">Signal-anchor</keyword>
<proteinExistence type="predicted"/>
<reference evidence="7 8" key="1">
    <citation type="submission" date="2015-09" db="EMBL/GenBank/DDBJ databases">
        <title>Draft genome sequence of Kouleothrix aurantiaca JCM 19913.</title>
        <authorList>
            <person name="Hemp J."/>
        </authorList>
    </citation>
    <scope>NUCLEOTIDE SEQUENCE [LARGE SCALE GENOMIC DNA]</scope>
    <source>
        <strain evidence="7 8">COM-B</strain>
    </source>
</reference>
<evidence type="ECO:0000256" key="4">
    <source>
        <dbReference type="ARBA" id="ARBA00023157"/>
    </source>
</evidence>
<sequence>WYTGCAPCREETPALQAAYQKLNAQGLQIVGVNVRDNERNGADGETDIRKFMADHKVTYPIALDAGSKVNRDYQVYVLPTSVMIDRAGKVRYLLFSAVTASDVEALFNTLQQETSAQR</sequence>
<dbReference type="PANTHER" id="PTHR42852:SF6">
    <property type="entry name" value="THIOL:DISULFIDE INTERCHANGE PROTEIN DSBE"/>
    <property type="match status" value="1"/>
</dbReference>
<dbReference type="Pfam" id="PF00578">
    <property type="entry name" value="AhpC-TSA"/>
    <property type="match status" value="1"/>
</dbReference>
<gene>
    <name evidence="7" type="ORF">SE17_40580</name>
</gene>
<evidence type="ECO:0000313" key="8">
    <source>
        <dbReference type="Proteomes" id="UP000050509"/>
    </source>
</evidence>